<evidence type="ECO:0000313" key="2">
    <source>
        <dbReference type="RefSeq" id="XP_075087679.1"/>
    </source>
</evidence>
<dbReference type="RefSeq" id="XP_075087679.1">
    <property type="nucleotide sequence ID" value="XM_075231578.1"/>
</dbReference>
<reference evidence="1" key="1">
    <citation type="journal article" date="2014" name="Nat. Commun.">
        <title>The tobacco genome sequence and its comparison with those of tomato and potato.</title>
        <authorList>
            <person name="Sierro N."/>
            <person name="Battey J.N."/>
            <person name="Ouadi S."/>
            <person name="Bakaher N."/>
            <person name="Bovet L."/>
            <person name="Willig A."/>
            <person name="Goepfert S."/>
            <person name="Peitsch M.C."/>
            <person name="Ivanov N.V."/>
        </authorList>
    </citation>
    <scope>NUCLEOTIDE SEQUENCE [LARGE SCALE GENOMIC DNA]</scope>
</reference>
<accession>A0AC58SRS4</accession>
<evidence type="ECO:0000313" key="1">
    <source>
        <dbReference type="Proteomes" id="UP000790787"/>
    </source>
</evidence>
<keyword evidence="1" id="KW-1185">Reference proteome</keyword>
<name>A0AC58SRS4_TOBAC</name>
<sequence length="590" mass="68653">MFAWSYDDMPGLSTNIVSHRLPTNPTRPLVKQKPKKFKPDLSLRIKKELTEQIKAIVVRVTNYPSWYSLKLNLAKYAFGVPAGKLFGFIVSRKGIELDPSKIKAIQELPSPKSKKDVMSLLGRLNYISRFIARSTVICEPIFKLLKRDVATKWTGECQKAFDRIKEYLSNPSVLVPPELGKPLLLYLLVLDNAFGYVLGQHDETGRNERAIYYLSKKFTPCEAKYTLIERTCCALTWIAHNLRHYMYAYTMHLISRIDSLKYILHKPMPTRKLAKWQILLNKFDIVYITHKAIQGQALTDHLAENPVDGDYEPLTTYFIDEEVLFSREDIVESYCRWRMFFDGAANFKRVGIREVLISESGQHYPASHPNKNYIDPIEVEIRDQHDYCFYVDEEPDGKPWYHDIKRFLATREYPNNATNGQKQARRRLENHFFRNGEVLYRRTPNIGLLRSVDATEATRLLEEIHAEMCEPHMNGFILAKKILRAGHFWMTMESNSICYVQKCHQCQIHRDFIRVPPNELNVMGSPWSFASWRMDVIGTIKPAASNKHRFILVAIDYFTKWVKASTYKAVAKKVVADFVRNNIFCRFGIP</sequence>
<proteinExistence type="predicted"/>
<protein>
    <submittedName>
        <fullName evidence="2">Uncharacterized protein LOC107775396</fullName>
    </submittedName>
</protein>
<dbReference type="Proteomes" id="UP000790787">
    <property type="component" value="Chromosome 15"/>
</dbReference>
<organism evidence="1 2">
    <name type="scientific">Nicotiana tabacum</name>
    <name type="common">Common tobacco</name>
    <dbReference type="NCBI Taxonomy" id="4097"/>
    <lineage>
        <taxon>Eukaryota</taxon>
        <taxon>Viridiplantae</taxon>
        <taxon>Streptophyta</taxon>
        <taxon>Embryophyta</taxon>
        <taxon>Tracheophyta</taxon>
        <taxon>Spermatophyta</taxon>
        <taxon>Magnoliopsida</taxon>
        <taxon>eudicotyledons</taxon>
        <taxon>Gunneridae</taxon>
        <taxon>Pentapetalae</taxon>
        <taxon>asterids</taxon>
        <taxon>lamiids</taxon>
        <taxon>Solanales</taxon>
        <taxon>Solanaceae</taxon>
        <taxon>Nicotianoideae</taxon>
        <taxon>Nicotianeae</taxon>
        <taxon>Nicotiana</taxon>
    </lineage>
</organism>
<gene>
    <name evidence="2" type="primary">LOC107775396</name>
</gene>
<reference evidence="2" key="2">
    <citation type="submission" date="2025-08" db="UniProtKB">
        <authorList>
            <consortium name="RefSeq"/>
        </authorList>
    </citation>
    <scope>IDENTIFICATION</scope>
    <source>
        <tissue evidence="2">Leaf</tissue>
    </source>
</reference>